<comment type="caution">
    <text evidence="1">The sequence shown here is derived from an EMBL/GenBank/DDBJ whole genome shotgun (WGS) entry which is preliminary data.</text>
</comment>
<reference evidence="1 2" key="1">
    <citation type="journal article" date="2014" name="Mol. Plant">
        <title>Chromosome Scale Genome Assembly and Transcriptome Profiling of Nannochloropsis gaditana in Nitrogen Depletion.</title>
        <authorList>
            <person name="Corteggiani Carpinelli E."/>
            <person name="Telatin A."/>
            <person name="Vitulo N."/>
            <person name="Forcato C."/>
            <person name="D'Angelo M."/>
            <person name="Schiavon R."/>
            <person name="Vezzi A."/>
            <person name="Giacometti G.M."/>
            <person name="Morosinotto T."/>
            <person name="Valle G."/>
        </authorList>
    </citation>
    <scope>NUCLEOTIDE SEQUENCE [LARGE SCALE GENOMIC DNA]</scope>
    <source>
        <strain evidence="1 2">B-31</strain>
    </source>
</reference>
<dbReference type="PANTHER" id="PTHR31152:SF1">
    <property type="entry name" value="PLAC8 FAMILY PROTEIN"/>
    <property type="match status" value="1"/>
</dbReference>
<evidence type="ECO:0000313" key="2">
    <source>
        <dbReference type="Proteomes" id="UP000019335"/>
    </source>
</evidence>
<name>W7TF89_9STRA</name>
<protein>
    <submittedName>
        <fullName evidence="1">Splicing factor 3 subunit</fullName>
    </submittedName>
</protein>
<dbReference type="EMBL" id="AZIL01002262">
    <property type="protein sequence ID" value="EWM22188.1"/>
    <property type="molecule type" value="Genomic_DNA"/>
</dbReference>
<dbReference type="Proteomes" id="UP000019335">
    <property type="component" value="Unassembled WGS sequence"/>
</dbReference>
<organism evidence="1 2">
    <name type="scientific">Nannochloropsis gaditana</name>
    <dbReference type="NCBI Taxonomy" id="72520"/>
    <lineage>
        <taxon>Eukaryota</taxon>
        <taxon>Sar</taxon>
        <taxon>Stramenopiles</taxon>
        <taxon>Ochrophyta</taxon>
        <taxon>Eustigmatophyceae</taxon>
        <taxon>Eustigmatales</taxon>
        <taxon>Monodopsidaceae</taxon>
        <taxon>Nannochloropsis</taxon>
    </lineage>
</organism>
<dbReference type="AlphaFoldDB" id="W7TF89"/>
<accession>W7TF89</accession>
<proteinExistence type="predicted"/>
<keyword evidence="2" id="KW-1185">Reference proteome</keyword>
<dbReference type="PANTHER" id="PTHR31152">
    <property type="entry name" value="PLAC8 FAMILY PROTEIN"/>
    <property type="match status" value="1"/>
</dbReference>
<sequence length="211" mass="23343">MSFPEAFFVVPLPVYVIDIVSTYSGYPRSDNPYTFKVPMSKTCIADPCCCLASLVCPLPVACVNRHRALEGNMDEYKCCQGYYPLCGFRAGEVGESTCPSMCLCLEATCCFTCAVSATRNYLMDKYRIHPDPMDYQIIRCSNAMQCLACICSLASICVKDLREGARILRHVAHITFCTVQGCMQTQSAVEIAFQEKKGVQAPTVNAIQDRS</sequence>
<gene>
    <name evidence="1" type="ORF">Naga_100916g2</name>
</gene>
<evidence type="ECO:0000313" key="1">
    <source>
        <dbReference type="EMBL" id="EWM22188.1"/>
    </source>
</evidence>
<dbReference type="OrthoDB" id="998115at2759"/>